<dbReference type="Gene3D" id="2.30.30.40">
    <property type="entry name" value="SH3 Domains"/>
    <property type="match status" value="1"/>
</dbReference>
<dbReference type="EMBL" id="BMLF01000007">
    <property type="protein sequence ID" value="GGM15867.1"/>
    <property type="molecule type" value="Genomic_DNA"/>
</dbReference>
<sequence>MLLSALPYAAWSQDTVEKRIEFSPGSSGTTIEGRIQGHSSVDYLLGASEGQRMTVDFTTDNPSAYFNLMRGNDPAALHVGSIAGNRFDGALPASGDYRVRVYLMRNAARRNEVAYYTLRVSIAGQSAAAAPPSGDFADGLSGGPDWWEVTGLAANDTLNVRTGAGIGNSVIGAFGNGDRVRNLGCAMNGSTRWCRVEMPGDQPVRGWVAGRYLVEAAAPPVNGASGSIPCAVSQSQPMGRCAFRVSRGSGGTASLWVALPAGGERYLDFREGNLVGSDPGKATHQERLGDLNLIFIDGIERYEIPDAVIYGG</sequence>
<dbReference type="Proteomes" id="UP000649829">
    <property type="component" value="Unassembled WGS sequence"/>
</dbReference>
<accession>A0A917TB73</accession>
<reference evidence="2" key="1">
    <citation type="journal article" date="2014" name="Int. J. Syst. Evol. Microbiol.">
        <title>Complete genome sequence of Corynebacterium casei LMG S-19264T (=DSM 44701T), isolated from a smear-ripened cheese.</title>
        <authorList>
            <consortium name="US DOE Joint Genome Institute (JGI-PGF)"/>
            <person name="Walter F."/>
            <person name="Albersmeier A."/>
            <person name="Kalinowski J."/>
            <person name="Ruckert C."/>
        </authorList>
    </citation>
    <scope>NUCLEOTIDE SEQUENCE</scope>
    <source>
        <strain evidence="2">CGMCC 1.6293</strain>
    </source>
</reference>
<proteinExistence type="predicted"/>
<keyword evidence="3" id="KW-1185">Reference proteome</keyword>
<evidence type="ECO:0000313" key="2">
    <source>
        <dbReference type="EMBL" id="GGM15867.1"/>
    </source>
</evidence>
<protein>
    <recommendedName>
        <fullName evidence="1">SH3b domain-containing protein</fullName>
    </recommendedName>
</protein>
<dbReference type="Pfam" id="PF08239">
    <property type="entry name" value="SH3_3"/>
    <property type="match status" value="1"/>
</dbReference>
<evidence type="ECO:0000313" key="3">
    <source>
        <dbReference type="Proteomes" id="UP000649829"/>
    </source>
</evidence>
<reference evidence="2" key="2">
    <citation type="submission" date="2020-09" db="EMBL/GenBank/DDBJ databases">
        <authorList>
            <person name="Sun Q."/>
            <person name="Zhou Y."/>
        </authorList>
    </citation>
    <scope>NUCLEOTIDE SEQUENCE</scope>
    <source>
        <strain evidence="2">CGMCC 1.6293</strain>
    </source>
</reference>
<organism evidence="2 3">
    <name type="scientific">Pseudooceanicola nanhaiensis</name>
    <dbReference type="NCBI Taxonomy" id="375761"/>
    <lineage>
        <taxon>Bacteria</taxon>
        <taxon>Pseudomonadati</taxon>
        <taxon>Pseudomonadota</taxon>
        <taxon>Alphaproteobacteria</taxon>
        <taxon>Rhodobacterales</taxon>
        <taxon>Paracoccaceae</taxon>
        <taxon>Pseudooceanicola</taxon>
    </lineage>
</organism>
<gene>
    <name evidence="2" type="ORF">GCM10011534_42300</name>
</gene>
<evidence type="ECO:0000259" key="1">
    <source>
        <dbReference type="Pfam" id="PF08239"/>
    </source>
</evidence>
<dbReference type="RefSeq" id="WP_156954689.1">
    <property type="nucleotide sequence ID" value="NZ_BMLF01000007.1"/>
</dbReference>
<feature type="domain" description="SH3b" evidence="1">
    <location>
        <begin position="156"/>
        <end position="213"/>
    </location>
</feature>
<comment type="caution">
    <text evidence="2">The sequence shown here is derived from an EMBL/GenBank/DDBJ whole genome shotgun (WGS) entry which is preliminary data.</text>
</comment>
<dbReference type="Gene3D" id="2.60.120.380">
    <property type="match status" value="1"/>
</dbReference>
<name>A0A917TB73_9RHOB</name>
<dbReference type="InterPro" id="IPR003646">
    <property type="entry name" value="SH3-like_bac-type"/>
</dbReference>
<dbReference type="AlphaFoldDB" id="A0A917TB73"/>